<name>A0A0D2G5G1_9EURO</name>
<proteinExistence type="predicted"/>
<organism evidence="1 2">
    <name type="scientific">Rhinocladiella mackenziei CBS 650.93</name>
    <dbReference type="NCBI Taxonomy" id="1442369"/>
    <lineage>
        <taxon>Eukaryota</taxon>
        <taxon>Fungi</taxon>
        <taxon>Dikarya</taxon>
        <taxon>Ascomycota</taxon>
        <taxon>Pezizomycotina</taxon>
        <taxon>Eurotiomycetes</taxon>
        <taxon>Chaetothyriomycetidae</taxon>
        <taxon>Chaetothyriales</taxon>
        <taxon>Herpotrichiellaceae</taxon>
        <taxon>Rhinocladiella</taxon>
    </lineage>
</organism>
<gene>
    <name evidence="1" type="ORF">Z518_01118</name>
</gene>
<keyword evidence="2" id="KW-1185">Reference proteome</keyword>
<accession>A0A0D2G5G1</accession>
<dbReference type="VEuPathDB" id="FungiDB:Z518_01118"/>
<dbReference type="HOGENOM" id="CLU_2159812_0_0_1"/>
<dbReference type="GeneID" id="25289189"/>
<dbReference type="AlphaFoldDB" id="A0A0D2G5G1"/>
<sequence length="111" mass="12256">MALGISNLRPDGLVKVKSRDGLTLLLVRKLGVTGAHWEKTILPLNHLLKGLGNVPYALMNRAWFSSVEPATHIAREISASQSSSLVQTSLRMLPSYLVRSNQSQVESQRHL</sequence>
<dbReference type="EMBL" id="KN847475">
    <property type="protein sequence ID" value="KIX10037.1"/>
    <property type="molecule type" value="Genomic_DNA"/>
</dbReference>
<evidence type="ECO:0000313" key="1">
    <source>
        <dbReference type="EMBL" id="KIX10037.1"/>
    </source>
</evidence>
<reference evidence="1 2" key="1">
    <citation type="submission" date="2015-01" db="EMBL/GenBank/DDBJ databases">
        <title>The Genome Sequence of Rhinocladiella mackenzie CBS 650.93.</title>
        <authorList>
            <consortium name="The Broad Institute Genomics Platform"/>
            <person name="Cuomo C."/>
            <person name="de Hoog S."/>
            <person name="Gorbushina A."/>
            <person name="Stielow B."/>
            <person name="Teixiera M."/>
            <person name="Abouelleil A."/>
            <person name="Chapman S.B."/>
            <person name="Priest M."/>
            <person name="Young S.K."/>
            <person name="Wortman J."/>
            <person name="Nusbaum C."/>
            <person name="Birren B."/>
        </authorList>
    </citation>
    <scope>NUCLEOTIDE SEQUENCE [LARGE SCALE GENOMIC DNA]</scope>
    <source>
        <strain evidence="1 2">CBS 650.93</strain>
    </source>
</reference>
<evidence type="ECO:0000313" key="2">
    <source>
        <dbReference type="Proteomes" id="UP000053617"/>
    </source>
</evidence>
<protein>
    <submittedName>
        <fullName evidence="1">Uncharacterized protein</fullName>
    </submittedName>
</protein>
<dbReference type="Proteomes" id="UP000053617">
    <property type="component" value="Unassembled WGS sequence"/>
</dbReference>
<dbReference type="RefSeq" id="XP_013277173.1">
    <property type="nucleotide sequence ID" value="XM_013421719.1"/>
</dbReference>